<evidence type="ECO:0000259" key="11">
    <source>
        <dbReference type="Pfam" id="PF01068"/>
    </source>
</evidence>
<evidence type="ECO:0000256" key="3">
    <source>
        <dbReference type="ARBA" id="ARBA00013308"/>
    </source>
</evidence>
<protein>
    <recommendedName>
        <fullName evidence="3">DNA ligase</fullName>
    </recommendedName>
    <alternativeName>
        <fullName evidence="9">Polydeoxyribonucleotide synthase [ATP]</fullName>
    </alternativeName>
</protein>
<dbReference type="Gene3D" id="3.30.470.30">
    <property type="entry name" value="DNA ligase/mRNA capping enzyme"/>
    <property type="match status" value="1"/>
</dbReference>
<dbReference type="Gene3D" id="3.30.1490.70">
    <property type="match status" value="1"/>
</dbReference>
<dbReference type="Pfam" id="PF01068">
    <property type="entry name" value="DNA_ligase_A_M"/>
    <property type="match status" value="1"/>
</dbReference>
<dbReference type="GO" id="GO:0006260">
    <property type="term" value="P:DNA replication"/>
    <property type="evidence" value="ECO:0007669"/>
    <property type="project" value="UniProtKB-KW"/>
</dbReference>
<comment type="similarity">
    <text evidence="2">Belongs to the ATP-dependent DNA ligase family.</text>
</comment>
<dbReference type="InterPro" id="IPR012310">
    <property type="entry name" value="DNA_ligase_ATP-dep_cent"/>
</dbReference>
<dbReference type="SUPFAM" id="SSF56091">
    <property type="entry name" value="DNA ligase/mRNA capping enzyme, catalytic domain"/>
    <property type="match status" value="1"/>
</dbReference>
<keyword evidence="7" id="KW-0946">Virion</keyword>
<dbReference type="PANTHER" id="PTHR47810:SF5">
    <property type="entry name" value="LIGASE, PUTATIVE-RELATED"/>
    <property type="match status" value="1"/>
</dbReference>
<evidence type="ECO:0000256" key="10">
    <source>
        <dbReference type="ARBA" id="ARBA00046002"/>
    </source>
</evidence>
<accession>W5SB53</accession>
<evidence type="ECO:0000313" key="13">
    <source>
        <dbReference type="Proteomes" id="UP000202176"/>
    </source>
</evidence>
<evidence type="ECO:0000256" key="5">
    <source>
        <dbReference type="ARBA" id="ARBA00022705"/>
    </source>
</evidence>
<dbReference type="Proteomes" id="UP000202176">
    <property type="component" value="Segment"/>
</dbReference>
<dbReference type="InterPro" id="IPR012340">
    <property type="entry name" value="NA-bd_OB-fold"/>
</dbReference>
<keyword evidence="4 12" id="KW-0436">Ligase</keyword>
<dbReference type="KEGG" id="vg:18266491"/>
<evidence type="ECO:0000256" key="9">
    <source>
        <dbReference type="ARBA" id="ARBA00032896"/>
    </source>
</evidence>
<keyword evidence="13" id="KW-1185">Reference proteome</keyword>
<proteinExistence type="inferred from homology"/>
<comment type="function">
    <text evidence="10">Very low-fidelity DNA ligase that seals nicks in double-stranded DNA during DNA repair. Together with the viral repair DNA polymerase X, fills the single nucleotide gaps generated by the AP endonuclease. It is not essential for viral replication and recombination. Displays a very low adenylation activity towards DNA with 3'-dideoxy- or 3'-amino-terminated nicks compared to regular nick DNA.</text>
</comment>
<dbReference type="InterPro" id="IPR050326">
    <property type="entry name" value="NAD_dep_DNA_ligaseB"/>
</dbReference>
<evidence type="ECO:0000256" key="4">
    <source>
        <dbReference type="ARBA" id="ARBA00022598"/>
    </source>
</evidence>
<evidence type="ECO:0000256" key="2">
    <source>
        <dbReference type="ARBA" id="ARBA00007572"/>
    </source>
</evidence>
<dbReference type="GO" id="GO:0005524">
    <property type="term" value="F:ATP binding"/>
    <property type="evidence" value="ECO:0007669"/>
    <property type="project" value="InterPro"/>
</dbReference>
<evidence type="ECO:0000256" key="6">
    <source>
        <dbReference type="ARBA" id="ARBA00022763"/>
    </source>
</evidence>
<keyword evidence="8" id="KW-0234">DNA repair</keyword>
<sequence>MNLEAFLNSSPLSVNSADEQVKNSSSGLTFQSPQSQYDGLVFEETSTPHFRFPVDEVLTYDQTPTRENWALIPLYKTTLEGKQSIWQVGFDASSERIWVLHGLMISVPQLKTRQISTNSSGRTIQQQAFLEARNRYKKNYHKGYRPAQGEVVIHKPMLANKYKEGSIKEWPAAIQPKLDGIRARIFLSPSGVEIRSRTNRDWTHLAHLREEAALLLDFLPPGTHLDGEVYSSEISFDKLSGTMRTTKGKRVDEDKLHYHVFDIIEPSNSYFEVRIQMMNEAFRQFQGTKIHLVPTFLISSHQQVLDHHQHWVSLGYEGCILRRVSTASSTEKGKALALYKADRCNNLLKFKSFDDEEVWIIGVTQGAGTEEGLAILQVQDATGNVLEVRPRGNFETRRQWFENPSLVIGKRYTIRFFGKTEKGVPRFPVGIAIRDYE</sequence>
<dbReference type="OrthoDB" id="20548at10239"/>
<dbReference type="Gene3D" id="2.40.50.140">
    <property type="entry name" value="Nucleic acid-binding proteins"/>
    <property type="match status" value="1"/>
</dbReference>
<keyword evidence="5" id="KW-0235">DNA replication</keyword>
<dbReference type="PROSITE" id="PS00697">
    <property type="entry name" value="DNA_LIGASE_A1"/>
    <property type="match status" value="1"/>
</dbReference>
<dbReference type="GO" id="GO:0006281">
    <property type="term" value="P:DNA repair"/>
    <property type="evidence" value="ECO:0007669"/>
    <property type="project" value="UniProtKB-KW"/>
</dbReference>
<reference evidence="12 13" key="1">
    <citation type="journal article" date="2014" name="Proc. Natl. Acad. Sci. U.S.A.">
        <title>Thirty-thousand-year-old distant relative of giant icosahedral DNA viruses with a pandoravirus morphology.</title>
        <authorList>
            <person name="Legendre M."/>
            <person name="Bartoli J."/>
            <person name="Shmakova L."/>
            <person name="Jeudy S."/>
            <person name="Labadie K."/>
            <person name="Adrait A."/>
            <person name="Lescot M."/>
            <person name="Poirot O."/>
            <person name="Bertaux L."/>
            <person name="Bruley C."/>
            <person name="Coute Y."/>
            <person name="Rivkina E."/>
            <person name="Abergel C."/>
            <person name="Claverie J.M."/>
        </authorList>
    </citation>
    <scope>NUCLEOTIDE SEQUENCE [LARGE SCALE GENOMIC DNA]</scope>
    <source>
        <strain evidence="12">P1084-T</strain>
    </source>
</reference>
<comment type="subcellular location">
    <subcellularLocation>
        <location evidence="1">Virion</location>
    </subcellularLocation>
</comment>
<evidence type="ECO:0000256" key="8">
    <source>
        <dbReference type="ARBA" id="ARBA00023204"/>
    </source>
</evidence>
<dbReference type="GO" id="GO:0003910">
    <property type="term" value="F:DNA ligase (ATP) activity"/>
    <property type="evidence" value="ECO:0007669"/>
    <property type="project" value="InterPro"/>
</dbReference>
<dbReference type="InterPro" id="IPR016059">
    <property type="entry name" value="DNA_ligase_ATP-dep_CS"/>
</dbReference>
<feature type="domain" description="ATP-dependent DNA ligase family profile" evidence="11">
    <location>
        <begin position="156"/>
        <end position="326"/>
    </location>
</feature>
<evidence type="ECO:0000256" key="1">
    <source>
        <dbReference type="ARBA" id="ARBA00004328"/>
    </source>
</evidence>
<gene>
    <name evidence="12" type="ORF">pv_464</name>
</gene>
<dbReference type="EMBL" id="KF740664">
    <property type="protein sequence ID" value="AHH02030.1"/>
    <property type="molecule type" value="Genomic_DNA"/>
</dbReference>
<evidence type="ECO:0000313" key="12">
    <source>
        <dbReference type="EMBL" id="AHH02030.1"/>
    </source>
</evidence>
<dbReference type="GO" id="GO:0006310">
    <property type="term" value="P:DNA recombination"/>
    <property type="evidence" value="ECO:0007669"/>
    <property type="project" value="InterPro"/>
</dbReference>
<organism evidence="12 13">
    <name type="scientific">Pithovirus sibericum</name>
    <dbReference type="NCBI Taxonomy" id="1450746"/>
    <lineage>
        <taxon>Viruses</taxon>
        <taxon>Pithoviruses</taxon>
        <taxon>Orthopithovirinae</taxon>
        <taxon>Alphapithovirus</taxon>
        <taxon>Alphapithovirus sibericum</taxon>
    </lineage>
</organism>
<dbReference type="GeneID" id="18266491"/>
<dbReference type="SMR" id="W5SB53"/>
<dbReference type="PANTHER" id="PTHR47810">
    <property type="entry name" value="DNA LIGASE"/>
    <property type="match status" value="1"/>
</dbReference>
<name>W5SB53_9VIRU</name>
<dbReference type="RefSeq" id="YP_009001365.1">
    <property type="nucleotide sequence ID" value="NC_023423.1"/>
</dbReference>
<dbReference type="SUPFAM" id="SSF50249">
    <property type="entry name" value="Nucleic acid-binding proteins"/>
    <property type="match status" value="1"/>
</dbReference>
<dbReference type="GO" id="GO:0044423">
    <property type="term" value="C:virion component"/>
    <property type="evidence" value="ECO:0007669"/>
    <property type="project" value="UniProtKB-KW"/>
</dbReference>
<keyword evidence="6" id="KW-0227">DNA damage</keyword>
<evidence type="ECO:0000256" key="7">
    <source>
        <dbReference type="ARBA" id="ARBA00022844"/>
    </source>
</evidence>